<comment type="caution">
    <text evidence="2">The sequence shown here is derived from an EMBL/GenBank/DDBJ whole genome shotgun (WGS) entry which is preliminary data.</text>
</comment>
<dbReference type="InterPro" id="IPR011009">
    <property type="entry name" value="Kinase-like_dom_sf"/>
</dbReference>
<dbReference type="Proteomes" id="UP001276659">
    <property type="component" value="Unassembled WGS sequence"/>
</dbReference>
<organism evidence="2 3">
    <name type="scientific">Lepraria neglecta</name>
    <dbReference type="NCBI Taxonomy" id="209136"/>
    <lineage>
        <taxon>Eukaryota</taxon>
        <taxon>Fungi</taxon>
        <taxon>Dikarya</taxon>
        <taxon>Ascomycota</taxon>
        <taxon>Pezizomycotina</taxon>
        <taxon>Lecanoromycetes</taxon>
        <taxon>OSLEUM clade</taxon>
        <taxon>Lecanoromycetidae</taxon>
        <taxon>Lecanorales</taxon>
        <taxon>Lecanorineae</taxon>
        <taxon>Stereocaulaceae</taxon>
        <taxon>Lepraria</taxon>
    </lineage>
</organism>
<dbReference type="InterPro" id="IPR000719">
    <property type="entry name" value="Prot_kinase_dom"/>
</dbReference>
<evidence type="ECO:0000313" key="2">
    <source>
        <dbReference type="EMBL" id="KAK3173489.1"/>
    </source>
</evidence>
<dbReference type="GO" id="GO:0005524">
    <property type="term" value="F:ATP binding"/>
    <property type="evidence" value="ECO:0007669"/>
    <property type="project" value="InterPro"/>
</dbReference>
<name>A0AAD9Z8D1_9LECA</name>
<protein>
    <recommendedName>
        <fullName evidence="1">Protein kinase domain-containing protein</fullName>
    </recommendedName>
</protein>
<dbReference type="AlphaFoldDB" id="A0AAD9Z8D1"/>
<accession>A0AAD9Z8D1</accession>
<evidence type="ECO:0000313" key="3">
    <source>
        <dbReference type="Proteomes" id="UP001276659"/>
    </source>
</evidence>
<feature type="domain" description="Protein kinase" evidence="1">
    <location>
        <begin position="1"/>
        <end position="256"/>
    </location>
</feature>
<dbReference type="PANTHER" id="PTHR37542:SF3">
    <property type="entry name" value="PRION-INHIBITION AND PROPAGATION HELO DOMAIN-CONTAINING PROTEIN"/>
    <property type="match status" value="1"/>
</dbReference>
<dbReference type="SUPFAM" id="SSF56112">
    <property type="entry name" value="Protein kinase-like (PK-like)"/>
    <property type="match status" value="1"/>
</dbReference>
<keyword evidence="3" id="KW-1185">Reference proteome</keyword>
<reference evidence="2" key="1">
    <citation type="submission" date="2022-11" db="EMBL/GenBank/DDBJ databases">
        <title>Chromosomal genome sequence assembly and mating type (MAT) locus characterization of the leprose asexual lichenized fungus Lepraria neglecta (Nyl.) Erichsen.</title>
        <authorList>
            <person name="Allen J.L."/>
            <person name="Pfeffer B."/>
        </authorList>
    </citation>
    <scope>NUCLEOTIDE SEQUENCE</scope>
    <source>
        <strain evidence="2">Allen 5258</strain>
    </source>
</reference>
<dbReference type="GO" id="GO:0004672">
    <property type="term" value="F:protein kinase activity"/>
    <property type="evidence" value="ECO:0007669"/>
    <property type="project" value="InterPro"/>
</dbReference>
<evidence type="ECO:0000259" key="1">
    <source>
        <dbReference type="PROSITE" id="PS50011"/>
    </source>
</evidence>
<dbReference type="PANTHER" id="PTHR37542">
    <property type="entry name" value="HELO DOMAIN-CONTAINING PROTEIN-RELATED"/>
    <property type="match status" value="1"/>
</dbReference>
<sequence>MCTLRCLGEFDDYDSKRGKEHTRHGLVWEKPEVNSTVFSLHRVITEFPKPLSKDRIILAHKLAAAIQYLHSVHRTHIALRSDNVLFFSSNDTLDIAQPRLIGFKYSRSPGRDGRFWEGPEAACNVWTELYAHQDCPGMGNKPAYRKTFDIYSLGIILLEISHWKTIDHVLGLNMNHATTRNLNAANIRYCLLELDKKFVGQVLGEMGETYQLAVRCCLDGSSMTGISYDDQDFGVRLDTEFAKTVLQWLEYPQLEG</sequence>
<dbReference type="PROSITE" id="PS50011">
    <property type="entry name" value="PROTEIN_KINASE_DOM"/>
    <property type="match status" value="1"/>
</dbReference>
<dbReference type="Gene3D" id="1.10.510.10">
    <property type="entry name" value="Transferase(Phosphotransferase) domain 1"/>
    <property type="match status" value="1"/>
</dbReference>
<gene>
    <name evidence="2" type="ORF">OEA41_006818</name>
</gene>
<dbReference type="EMBL" id="JASNWA010000007">
    <property type="protein sequence ID" value="KAK3173489.1"/>
    <property type="molecule type" value="Genomic_DNA"/>
</dbReference>
<proteinExistence type="predicted"/>